<name>A0AAN1FMR1_9VIBR</name>
<dbReference type="KEGG" id="vsh:BSZ05_25305"/>
<evidence type="ECO:0000313" key="3">
    <source>
        <dbReference type="Proteomes" id="UP000197092"/>
    </source>
</evidence>
<feature type="signal peptide" evidence="1">
    <location>
        <begin position="1"/>
        <end position="19"/>
    </location>
</feature>
<dbReference type="Proteomes" id="UP000197092">
    <property type="component" value="Chromosome 2"/>
</dbReference>
<dbReference type="EMBL" id="CP018309">
    <property type="protein sequence ID" value="ASI93067.1"/>
    <property type="molecule type" value="Genomic_DNA"/>
</dbReference>
<proteinExistence type="predicted"/>
<dbReference type="AlphaFoldDB" id="A0AAN1FMR1"/>
<organism evidence="2 3">
    <name type="scientific">Vibrio mediterranei</name>
    <dbReference type="NCBI Taxonomy" id="689"/>
    <lineage>
        <taxon>Bacteria</taxon>
        <taxon>Pseudomonadati</taxon>
        <taxon>Pseudomonadota</taxon>
        <taxon>Gammaproteobacteria</taxon>
        <taxon>Vibrionales</taxon>
        <taxon>Vibrionaceae</taxon>
        <taxon>Vibrio</taxon>
    </lineage>
</organism>
<evidence type="ECO:0000256" key="1">
    <source>
        <dbReference type="SAM" id="SignalP"/>
    </source>
</evidence>
<feature type="chain" id="PRO_5043015582" description="Outer membrane protein beta-barrel domain-containing protein" evidence="1">
    <location>
        <begin position="20"/>
        <end position="241"/>
    </location>
</feature>
<dbReference type="RefSeq" id="WP_231896662.1">
    <property type="nucleotide sequence ID" value="NZ_CP018309.1"/>
</dbReference>
<gene>
    <name evidence="2" type="ORF">BSZ05_25305</name>
</gene>
<evidence type="ECO:0008006" key="4">
    <source>
        <dbReference type="Google" id="ProtNLM"/>
    </source>
</evidence>
<reference evidence="3" key="1">
    <citation type="submission" date="2016-12" db="EMBL/GenBank/DDBJ databases">
        <title>Comparative genomic analysis reveals the diversity, evolution, and environmental adaptation strategies of the genus Vibrio.</title>
        <authorList>
            <person name="Lin H."/>
            <person name="Wang X."/>
            <person name="Zhang X.-H."/>
        </authorList>
    </citation>
    <scope>NUCLEOTIDE SEQUENCE [LARGE SCALE GENOMIC DNA]</scope>
    <source>
        <strain evidence="3">QT6D1</strain>
    </source>
</reference>
<protein>
    <recommendedName>
        <fullName evidence="4">Outer membrane protein beta-barrel domain-containing protein</fullName>
    </recommendedName>
</protein>
<keyword evidence="1" id="KW-0732">Signal</keyword>
<evidence type="ECO:0000313" key="2">
    <source>
        <dbReference type="EMBL" id="ASI93067.1"/>
    </source>
</evidence>
<sequence>MNNTITAMALSLITAGVWANEVTSTHQKDVAPEASVQDINYGDPTALFSMVGLSRSNDRTQLNSVFGWGQGHMVFADLGIGDKKDIEGKTDIDYRVRYFKVNEGLGYSLDVIGNRNTTTTLAGAIYKIELTPNISVFPMLYGGYMDSKHDIAVEGKSSFKNSALVQGGLYAMYGFDAGHWLYANPKATYITRAKEFVPQIEIGGGYMVTDYASIGFKVEHTADNKVSKKDTVSWLQASYYF</sequence>
<accession>A0AAN1FMR1</accession>